<reference evidence="1" key="1">
    <citation type="submission" date="2019-03" db="EMBL/GenBank/DDBJ databases">
        <title>WGS assembly of Setaria viridis.</title>
        <authorList>
            <person name="Huang P."/>
            <person name="Jenkins J."/>
            <person name="Grimwood J."/>
            <person name="Barry K."/>
            <person name="Healey A."/>
            <person name="Mamidi S."/>
            <person name="Sreedasyam A."/>
            <person name="Shu S."/>
            <person name="Feldman M."/>
            <person name="Wu J."/>
            <person name="Yu Y."/>
            <person name="Chen C."/>
            <person name="Johnson J."/>
            <person name="Rokhsar D."/>
            <person name="Baxter I."/>
            <person name="Schmutz J."/>
            <person name="Brutnell T."/>
            <person name="Kellogg E."/>
        </authorList>
    </citation>
    <scope>NUCLEOTIDE SEQUENCE [LARGE SCALE GENOMIC DNA]</scope>
</reference>
<keyword evidence="2" id="KW-1185">Reference proteome</keyword>
<evidence type="ECO:0000313" key="2">
    <source>
        <dbReference type="Proteomes" id="UP000298652"/>
    </source>
</evidence>
<organism evidence="1 2">
    <name type="scientific">Setaria viridis</name>
    <name type="common">Green bristlegrass</name>
    <name type="synonym">Setaria italica subsp. viridis</name>
    <dbReference type="NCBI Taxonomy" id="4556"/>
    <lineage>
        <taxon>Eukaryota</taxon>
        <taxon>Viridiplantae</taxon>
        <taxon>Streptophyta</taxon>
        <taxon>Embryophyta</taxon>
        <taxon>Tracheophyta</taxon>
        <taxon>Spermatophyta</taxon>
        <taxon>Magnoliopsida</taxon>
        <taxon>Liliopsida</taxon>
        <taxon>Poales</taxon>
        <taxon>Poaceae</taxon>
        <taxon>PACMAD clade</taxon>
        <taxon>Panicoideae</taxon>
        <taxon>Panicodae</taxon>
        <taxon>Paniceae</taxon>
        <taxon>Cenchrinae</taxon>
        <taxon>Setaria</taxon>
    </lineage>
</organism>
<accession>A0A4V6D3B8</accession>
<name>A0A4V6D3B8_SETVI</name>
<dbReference type="AlphaFoldDB" id="A0A4V6D3B8"/>
<gene>
    <name evidence="1" type="ORF">SEVIR_8G220314v2</name>
</gene>
<proteinExistence type="predicted"/>
<dbReference type="Gramene" id="TKW02066">
    <property type="protein sequence ID" value="TKW02066"/>
    <property type="gene ID" value="SEVIR_8G220314v2"/>
</dbReference>
<sequence>MLLLLQSYHGLLLILDMFDELQLMMSISYNCLMLFYVDNNQHLASVTL</sequence>
<evidence type="ECO:0000313" key="1">
    <source>
        <dbReference type="EMBL" id="TKW02066.1"/>
    </source>
</evidence>
<dbReference type="EMBL" id="CM016559">
    <property type="protein sequence ID" value="TKW02066.1"/>
    <property type="molecule type" value="Genomic_DNA"/>
</dbReference>
<dbReference type="Proteomes" id="UP000298652">
    <property type="component" value="Chromosome 8"/>
</dbReference>
<protein>
    <submittedName>
        <fullName evidence="1">Uncharacterized protein</fullName>
    </submittedName>
</protein>